<dbReference type="STRING" id="1513793.SAMN06296036_107229"/>
<organism evidence="1 2">
    <name type="scientific">Pseudobacteriovorax antillogorgiicola</name>
    <dbReference type="NCBI Taxonomy" id="1513793"/>
    <lineage>
        <taxon>Bacteria</taxon>
        <taxon>Pseudomonadati</taxon>
        <taxon>Bdellovibrionota</taxon>
        <taxon>Oligoflexia</taxon>
        <taxon>Oligoflexales</taxon>
        <taxon>Pseudobacteriovoracaceae</taxon>
        <taxon>Pseudobacteriovorax</taxon>
    </lineage>
</organism>
<evidence type="ECO:0000313" key="1">
    <source>
        <dbReference type="EMBL" id="SMF22716.1"/>
    </source>
</evidence>
<dbReference type="EMBL" id="FWZT01000007">
    <property type="protein sequence ID" value="SMF22716.1"/>
    <property type="molecule type" value="Genomic_DNA"/>
</dbReference>
<proteinExistence type="predicted"/>
<evidence type="ECO:0000313" key="2">
    <source>
        <dbReference type="Proteomes" id="UP000192907"/>
    </source>
</evidence>
<dbReference type="Pfam" id="PF08757">
    <property type="entry name" value="CotH"/>
    <property type="match status" value="1"/>
</dbReference>
<accession>A0A1Y6BQA7</accession>
<protein>
    <submittedName>
        <fullName evidence="1">CotH protein</fullName>
    </submittedName>
</protein>
<sequence>MLFRVIFILGLFLSSACQEHPSVDDAFGLRVIELEIDSEDRSKLRLGLYNETTVPARLHSRDQSRKVRLRHVGASTRDDFKRNYEVTLADESFLGMNQFRLSGESTDPTGLRSLLSYRLFEKVGFPVPKIEPVWLQVNGSLLGLYLLVEPIEKAFFDQRSLAVQSLYKLKLNRATFEEEYLRFPERAYSLKEGPFGYEPLKDLIRQIHHPDWQSCNNHWSRSIDQQSVIDYMAVSLLIRNRDGINNNFFMFQSERTAPFKILPWDMDLALKSIILDNGFSQDFDRWRTNALFTRFLDCYQSQVLARVDELIDSDLSLDEVITPLLEELSSKIQQAYNVDPVFSQRNRSSVIVHYQSEFERWYLQIQNHRD</sequence>
<dbReference type="InterPro" id="IPR014867">
    <property type="entry name" value="Spore_coat_CotH_CotH2/3/7"/>
</dbReference>
<keyword evidence="2" id="KW-1185">Reference proteome</keyword>
<name>A0A1Y6BQA7_9BACT</name>
<dbReference type="PANTHER" id="PTHR40050:SF1">
    <property type="entry name" value="INNER SPORE COAT PROTEIN H"/>
    <property type="match status" value="1"/>
</dbReference>
<dbReference type="PANTHER" id="PTHR40050">
    <property type="entry name" value="INNER SPORE COAT PROTEIN H"/>
    <property type="match status" value="1"/>
</dbReference>
<dbReference type="PROSITE" id="PS51257">
    <property type="entry name" value="PROKAR_LIPOPROTEIN"/>
    <property type="match status" value="1"/>
</dbReference>
<dbReference type="RefSeq" id="WP_207912239.1">
    <property type="nucleotide sequence ID" value="NZ_SLZT01000007.1"/>
</dbReference>
<reference evidence="2" key="1">
    <citation type="submission" date="2017-04" db="EMBL/GenBank/DDBJ databases">
        <authorList>
            <person name="Varghese N."/>
            <person name="Submissions S."/>
        </authorList>
    </citation>
    <scope>NUCLEOTIDE SEQUENCE [LARGE SCALE GENOMIC DNA]</scope>
    <source>
        <strain evidence="2">RKEM611</strain>
    </source>
</reference>
<dbReference type="Proteomes" id="UP000192907">
    <property type="component" value="Unassembled WGS sequence"/>
</dbReference>
<dbReference type="AlphaFoldDB" id="A0A1Y6BQA7"/>
<gene>
    <name evidence="1" type="ORF">SAMN06296036_107229</name>
</gene>